<dbReference type="GO" id="GO:0005886">
    <property type="term" value="C:plasma membrane"/>
    <property type="evidence" value="ECO:0007669"/>
    <property type="project" value="InterPro"/>
</dbReference>
<dbReference type="GeneID" id="10668687"/>
<keyword evidence="1" id="KW-1133">Transmembrane helix</keyword>
<feature type="domain" description="Phosphatidic acid phosphatase type 2/haloperoxidase" evidence="2">
    <location>
        <begin position="56"/>
        <end position="166"/>
    </location>
</feature>
<dbReference type="HOGENOM" id="CLU_072573_8_2_2"/>
<evidence type="ECO:0000313" key="3">
    <source>
        <dbReference type="EMBL" id="AEG18199.1"/>
    </source>
</evidence>
<dbReference type="STRING" id="868131.MSWAN_1182"/>
<dbReference type="KEGG" id="mew:MSWAN_1182"/>
<feature type="transmembrane region" description="Helical" evidence="1">
    <location>
        <begin position="26"/>
        <end position="47"/>
    </location>
</feature>
<dbReference type="SMART" id="SM00014">
    <property type="entry name" value="acidPPc"/>
    <property type="match status" value="1"/>
</dbReference>
<evidence type="ECO:0000256" key="1">
    <source>
        <dbReference type="SAM" id="Phobius"/>
    </source>
</evidence>
<dbReference type="SUPFAM" id="SSF48317">
    <property type="entry name" value="Acid phosphatase/Vanadium-dependent haloperoxidase"/>
    <property type="match status" value="1"/>
</dbReference>
<keyword evidence="4" id="KW-1185">Reference proteome</keyword>
<reference evidence="3 4" key="1">
    <citation type="journal article" date="2014" name="Int. J. Syst. Evol. Microbiol.">
        <title>Methanobacterium paludis sp. nov. and a novel strain of Methanobacterium lacus isolated from northern peatlands.</title>
        <authorList>
            <person name="Cadillo-Quiroz H."/>
            <person name="Brauer S.L."/>
            <person name="Goodson N."/>
            <person name="Yavitt J.B."/>
            <person name="Zinder S.H."/>
        </authorList>
    </citation>
    <scope>NUCLEOTIDE SEQUENCE [LARGE SCALE GENOMIC DNA]</scope>
    <source>
        <strain evidence="4">DSM 25820 / JCM 18151 / SWAN1</strain>
    </source>
</reference>
<keyword evidence="1" id="KW-0812">Transmembrane</keyword>
<evidence type="ECO:0000313" key="4">
    <source>
        <dbReference type="Proteomes" id="UP000009231"/>
    </source>
</evidence>
<dbReference type="EMBL" id="CP002772">
    <property type="protein sequence ID" value="AEG18199.1"/>
    <property type="molecule type" value="Genomic_DNA"/>
</dbReference>
<feature type="transmembrane region" description="Helical" evidence="1">
    <location>
        <begin position="147"/>
        <end position="166"/>
    </location>
</feature>
<feature type="transmembrane region" description="Helical" evidence="1">
    <location>
        <begin position="59"/>
        <end position="80"/>
    </location>
</feature>
<evidence type="ECO:0000259" key="2">
    <source>
        <dbReference type="SMART" id="SM00014"/>
    </source>
</evidence>
<feature type="transmembrane region" description="Helical" evidence="1">
    <location>
        <begin position="124"/>
        <end position="141"/>
    </location>
</feature>
<dbReference type="PANTHER" id="PTHR14969">
    <property type="entry name" value="SPHINGOSINE-1-PHOSPHATE PHOSPHOHYDROLASE"/>
    <property type="match status" value="1"/>
</dbReference>
<protein>
    <submittedName>
        <fullName evidence="3">Phosphoesterase PA-phosphatase related protein</fullName>
    </submittedName>
</protein>
<dbReference type="PANTHER" id="PTHR14969:SF58">
    <property type="entry name" value="UNDECAPRENYL-DIPHOSPHATASE BCRC"/>
    <property type="match status" value="1"/>
</dbReference>
<dbReference type="AlphaFoldDB" id="F6D591"/>
<dbReference type="GO" id="GO:0050380">
    <property type="term" value="F:undecaprenyl-diphosphatase activity"/>
    <property type="evidence" value="ECO:0007669"/>
    <property type="project" value="InterPro"/>
</dbReference>
<accession>F6D591</accession>
<proteinExistence type="predicted"/>
<dbReference type="InterPro" id="IPR036938">
    <property type="entry name" value="PAP2/HPO_sf"/>
</dbReference>
<dbReference type="eggNOG" id="arCOG03056">
    <property type="taxonomic scope" value="Archaea"/>
</dbReference>
<dbReference type="CDD" id="cd03385">
    <property type="entry name" value="PAP2_BcrC_like"/>
    <property type="match status" value="1"/>
</dbReference>
<organism evidence="3 4">
    <name type="scientific">Methanobacterium paludis (strain DSM 25820 / JCM 18151 / SWAN1)</name>
    <dbReference type="NCBI Taxonomy" id="868131"/>
    <lineage>
        <taxon>Archaea</taxon>
        <taxon>Methanobacteriati</taxon>
        <taxon>Methanobacteriota</taxon>
        <taxon>Methanomada group</taxon>
        <taxon>Methanobacteria</taxon>
        <taxon>Methanobacteriales</taxon>
        <taxon>Methanobacteriaceae</taxon>
        <taxon>Methanobacterium</taxon>
    </lineage>
</organism>
<dbReference type="InterPro" id="IPR033879">
    <property type="entry name" value="UPP_Pase"/>
</dbReference>
<sequence length="193" mass="21853">MIEQLNMAVFHLINQYAGLNPFIDTLAILAAKYMPVVIILGMIYIWIRKGDKIRDIVLYGGYAAVLGLIMNFIISLFYFHPRPFMIPTGTLLFQYPAESSFPSDHTTLMLSLALMMVYFKETRIAGIILMILGFIGGFARVFCGVHFPMDIFGSFIVAVISTMLIFQFRDRLTPINNAVKWTYSKITGKLTGE</sequence>
<dbReference type="InterPro" id="IPR000326">
    <property type="entry name" value="PAP2/HPO"/>
</dbReference>
<dbReference type="OrthoDB" id="10182at2157"/>
<name>F6D591_METPW</name>
<dbReference type="Proteomes" id="UP000009231">
    <property type="component" value="Chromosome"/>
</dbReference>
<dbReference type="Gene3D" id="1.20.144.10">
    <property type="entry name" value="Phosphatidic acid phosphatase type 2/haloperoxidase"/>
    <property type="match status" value="1"/>
</dbReference>
<dbReference type="Pfam" id="PF01569">
    <property type="entry name" value="PAP2"/>
    <property type="match status" value="1"/>
</dbReference>
<keyword evidence="1" id="KW-0472">Membrane</keyword>
<gene>
    <name evidence="3" type="ordered locus">MSWAN_1182</name>
</gene>
<dbReference type="RefSeq" id="WP_013825700.1">
    <property type="nucleotide sequence ID" value="NC_015574.1"/>
</dbReference>